<dbReference type="OrthoDB" id="5428138at2759"/>
<evidence type="ECO:0000313" key="3">
    <source>
        <dbReference type="Proteomes" id="UP000070700"/>
    </source>
</evidence>
<dbReference type="RefSeq" id="XP_018078724.1">
    <property type="nucleotide sequence ID" value="XM_018213888.1"/>
</dbReference>
<dbReference type="Proteomes" id="UP000070700">
    <property type="component" value="Unassembled WGS sequence"/>
</dbReference>
<feature type="region of interest" description="Disordered" evidence="1">
    <location>
        <begin position="412"/>
        <end position="447"/>
    </location>
</feature>
<organism evidence="2 3">
    <name type="scientific">Mollisia scopiformis</name>
    <name type="common">Conifer needle endophyte fungus</name>
    <name type="synonym">Phialocephala scopiformis</name>
    <dbReference type="NCBI Taxonomy" id="149040"/>
    <lineage>
        <taxon>Eukaryota</taxon>
        <taxon>Fungi</taxon>
        <taxon>Dikarya</taxon>
        <taxon>Ascomycota</taxon>
        <taxon>Pezizomycotina</taxon>
        <taxon>Leotiomycetes</taxon>
        <taxon>Helotiales</taxon>
        <taxon>Mollisiaceae</taxon>
        <taxon>Mollisia</taxon>
    </lineage>
</organism>
<dbReference type="AlphaFoldDB" id="A0A194XWH0"/>
<dbReference type="STRING" id="149040.A0A194XWH0"/>
<dbReference type="GeneID" id="28823614"/>
<sequence>MGPLKLPKVDQKSLLFTCLLKDYDMGFELLKHVFLHHSSAWQLAATCQEAWDAVCEKVDIWDLTNGHFNNCDKEVSKENTNPLQAGSVSAHLVITPMRRPEGPASYVEQVRNLRLLKLSVLNFGHSLRNIYFHRVPFISINNLSLLIPQMAKLEILGIYNCRLMHLATGLKLLELLKVDRLKGKENSVALDWYPNYHLGPETGAVGTYGVCWDNLNLDTCVGIWSIVKRLVTNAREQGIDLESPHTMFRKWLEKTPCWKVGATLNSFFYPGASHLEIAAMVQYRFSHGNPKWFASSMKYKWDLAELSRDFWCRTCKSVQMGIFFPGWRGVELSSDRQQQRSLPACYGCRLTFLLRRDTDHYKVEKRRIIKTWLMIDDKTWNTDNLRKSIEDYELLGIEELAANLDEKRKKHMTLSPKNPDPYDRETQERQVPYTDHECSGKQGGRWRSPDVNEWKNEEFAYINNPKEWSMCFSRFHEKYEGHGTFW</sequence>
<dbReference type="InParanoid" id="A0A194XWH0"/>
<evidence type="ECO:0000256" key="1">
    <source>
        <dbReference type="SAM" id="MobiDB-lite"/>
    </source>
</evidence>
<proteinExistence type="predicted"/>
<feature type="compositionally biased region" description="Basic and acidic residues" evidence="1">
    <location>
        <begin position="420"/>
        <end position="439"/>
    </location>
</feature>
<name>A0A194XWH0_MOLSC</name>
<reference evidence="2 3" key="1">
    <citation type="submission" date="2015-10" db="EMBL/GenBank/DDBJ databases">
        <title>Full genome of DAOMC 229536 Phialocephala scopiformis, a fungal endophyte of spruce producing the potent anti-insectan compound rugulosin.</title>
        <authorList>
            <consortium name="DOE Joint Genome Institute"/>
            <person name="Walker A.K."/>
            <person name="Frasz S.L."/>
            <person name="Seifert K.A."/>
            <person name="Miller J.D."/>
            <person name="Mondo S.J."/>
            <person name="Labutti K."/>
            <person name="Lipzen A."/>
            <person name="Dockter R."/>
            <person name="Kennedy M."/>
            <person name="Grigoriev I.V."/>
            <person name="Spatafora J.W."/>
        </authorList>
    </citation>
    <scope>NUCLEOTIDE SEQUENCE [LARGE SCALE GENOMIC DNA]</scope>
    <source>
        <strain evidence="2 3">CBS 120377</strain>
    </source>
</reference>
<accession>A0A194XWH0</accession>
<keyword evidence="3" id="KW-1185">Reference proteome</keyword>
<gene>
    <name evidence="2" type="ORF">LY89DRAFT_679531</name>
</gene>
<protein>
    <submittedName>
        <fullName evidence="2">Uncharacterized protein</fullName>
    </submittedName>
</protein>
<dbReference type="KEGG" id="psco:LY89DRAFT_679531"/>
<evidence type="ECO:0000313" key="2">
    <source>
        <dbReference type="EMBL" id="KUJ24369.1"/>
    </source>
</evidence>
<dbReference type="EMBL" id="KQ947404">
    <property type="protein sequence ID" value="KUJ24369.1"/>
    <property type="molecule type" value="Genomic_DNA"/>
</dbReference>